<feature type="coiled-coil region" evidence="6">
    <location>
        <begin position="789"/>
        <end position="816"/>
    </location>
</feature>
<dbReference type="PANTHER" id="PTHR15741:SF37">
    <property type="entry name" value="LD38259P"/>
    <property type="match status" value="1"/>
</dbReference>
<accession>A0ABM1B439</accession>
<feature type="region of interest" description="Disordered" evidence="7">
    <location>
        <begin position="920"/>
        <end position="941"/>
    </location>
</feature>
<evidence type="ECO:0000313" key="10">
    <source>
        <dbReference type="RefSeq" id="XP_013774411.2"/>
    </source>
</evidence>
<dbReference type="InterPro" id="IPR052207">
    <property type="entry name" value="Max-like/E-box_TFs"/>
</dbReference>
<dbReference type="Pfam" id="PF00010">
    <property type="entry name" value="HLH"/>
    <property type="match status" value="1"/>
</dbReference>
<organism evidence="9 10">
    <name type="scientific">Limulus polyphemus</name>
    <name type="common">Atlantic horseshoe crab</name>
    <dbReference type="NCBI Taxonomy" id="6850"/>
    <lineage>
        <taxon>Eukaryota</taxon>
        <taxon>Metazoa</taxon>
        <taxon>Ecdysozoa</taxon>
        <taxon>Arthropoda</taxon>
        <taxon>Chelicerata</taxon>
        <taxon>Merostomata</taxon>
        <taxon>Xiphosura</taxon>
        <taxon>Limulidae</taxon>
        <taxon>Limulus</taxon>
    </lineage>
</organism>
<evidence type="ECO:0000256" key="6">
    <source>
        <dbReference type="SAM" id="Coils"/>
    </source>
</evidence>
<keyword evidence="9" id="KW-1185">Reference proteome</keyword>
<dbReference type="CDD" id="cd11405">
    <property type="entry name" value="bHLHzip_MLXIP_like"/>
    <property type="match status" value="1"/>
</dbReference>
<evidence type="ECO:0000256" key="5">
    <source>
        <dbReference type="ARBA" id="ARBA00023242"/>
    </source>
</evidence>
<dbReference type="SMART" id="SM00353">
    <property type="entry name" value="HLH"/>
    <property type="match status" value="1"/>
</dbReference>
<dbReference type="SUPFAM" id="SSF47459">
    <property type="entry name" value="HLH, helix-loop-helix DNA-binding domain"/>
    <property type="match status" value="1"/>
</dbReference>
<dbReference type="InterPro" id="IPR036638">
    <property type="entry name" value="HLH_DNA-bd_sf"/>
</dbReference>
<comment type="subcellular location">
    <subcellularLocation>
        <location evidence="1">Nucleus</location>
    </subcellularLocation>
</comment>
<evidence type="ECO:0000256" key="2">
    <source>
        <dbReference type="ARBA" id="ARBA00023015"/>
    </source>
</evidence>
<keyword evidence="6" id="KW-0175">Coiled coil</keyword>
<dbReference type="RefSeq" id="XP_013774411.2">
    <property type="nucleotide sequence ID" value="XM_013918957.2"/>
</dbReference>
<dbReference type="GeneID" id="106459336"/>
<evidence type="ECO:0000256" key="3">
    <source>
        <dbReference type="ARBA" id="ARBA00023125"/>
    </source>
</evidence>
<evidence type="ECO:0000259" key="8">
    <source>
        <dbReference type="PROSITE" id="PS50888"/>
    </source>
</evidence>
<sequence length="941" mass="105555">MSPDEKGRNRKFSKKMDKEIIHSGHFMVSEIDEEDDSAVPLIGVHGSANDNINSDKNPMSVVPRNVSARVRGYDFNYACKETFKNYHFAPRSSHSISIDASLTKLFECMTLAYCGQLTSPRWKTFKGLKFRLKEKIRLNNIIWRAWHIQYILKCKPAICQFASPLEGDVHSTPEAVVMEGKYWKRNLTSVIAEYMKWRLFFKQMGKHQRDPDRVTHSLEVEDDSSRDEGLGCFTIDDDLLMEFSDTLFSCLHHNQPFDLPNPREIDFLMNRFPTVQQDDSLQHTACNSAINHVPSVTVPLQVQSASTVSNIPPNGQSAFSSSKLQHQDSIAPQLQFLENSFVQDNESSCQNQQTSVSVSSPPFDIGNSTAGRTGTDLSLMLGSTDGSNLESHLQTQFSNLSPTVESFYISQQLNSTQSQPTLGLFSPAYSHHQTVTQSVPMLELTPSTYSSVCTMPVFSSPSSIEKNHQTLVPPVMQSSSDKWTAATEKLNLHSQSVSTLVLDKLYSDAYSPERMQEIRTTTANKSCVQPRRHSFAGTWQSQQKRAGTKTLGKITQKTPFAVPKPPSYTRVLSKFLPSTPVTVSNPATAEKKISTNNIGVFIPGTSAVISAARLTENAKKRHISLISAARLIENANTKGMSAVISAARLTEDAKKRHISLISAARLIKNANRKVTSVSDFQRNLLVGAASQALIGQPVTSKLPQSSIYVSIIHNGLFIIQSVQKGVQITDHKAKYKEHRRVSHINAEQKRRCNIKYGFDALRQLIPSLSQNSHTKFTKAVMLQKGAEYIQYLKSQKLQQREEIQALQQEIKSLNEDICLFQQQLPATGAPVMHSQSTKLKELFEEYVRQRTLQNWKFWVFSLIMERLLETYNNNVSTANVDEFCRTVLAWLDQHCSLSTLRPGVLSSLCHLSTSTNILSDPSKMPDEATRAVTKNEPQFYS</sequence>
<keyword evidence="4" id="KW-0804">Transcription</keyword>
<dbReference type="Gene3D" id="4.10.280.10">
    <property type="entry name" value="Helix-loop-helix DNA-binding domain"/>
    <property type="match status" value="1"/>
</dbReference>
<dbReference type="Proteomes" id="UP000694941">
    <property type="component" value="Unplaced"/>
</dbReference>
<dbReference type="CDD" id="cd21739">
    <property type="entry name" value="NES2-NLS_ChREBP-like"/>
    <property type="match status" value="1"/>
</dbReference>
<evidence type="ECO:0000256" key="1">
    <source>
        <dbReference type="ARBA" id="ARBA00004123"/>
    </source>
</evidence>
<gene>
    <name evidence="10" type="primary">LOC106459336</name>
</gene>
<keyword evidence="3" id="KW-0238">DNA-binding</keyword>
<evidence type="ECO:0000256" key="4">
    <source>
        <dbReference type="ARBA" id="ARBA00023163"/>
    </source>
</evidence>
<reference evidence="10" key="1">
    <citation type="submission" date="2025-08" db="UniProtKB">
        <authorList>
            <consortium name="RefSeq"/>
        </authorList>
    </citation>
    <scope>IDENTIFICATION</scope>
    <source>
        <tissue evidence="10">Muscle</tissue>
    </source>
</reference>
<protein>
    <submittedName>
        <fullName evidence="10">Protein WBSCR14 homolog</fullName>
    </submittedName>
</protein>
<dbReference type="PROSITE" id="PS50888">
    <property type="entry name" value="BHLH"/>
    <property type="match status" value="1"/>
</dbReference>
<feature type="domain" description="BHLH" evidence="8">
    <location>
        <begin position="738"/>
        <end position="792"/>
    </location>
</feature>
<keyword evidence="5" id="KW-0539">Nucleus</keyword>
<feature type="region of interest" description="Disordered" evidence="7">
    <location>
        <begin position="522"/>
        <end position="549"/>
    </location>
</feature>
<evidence type="ECO:0000313" key="9">
    <source>
        <dbReference type="Proteomes" id="UP000694941"/>
    </source>
</evidence>
<name>A0ABM1B439_LIMPO</name>
<evidence type="ECO:0000256" key="7">
    <source>
        <dbReference type="SAM" id="MobiDB-lite"/>
    </source>
</evidence>
<proteinExistence type="predicted"/>
<dbReference type="InterPro" id="IPR011598">
    <property type="entry name" value="bHLH_dom"/>
</dbReference>
<dbReference type="PANTHER" id="PTHR15741">
    <property type="entry name" value="BASIC HELIX-LOOP-HELIX ZIP TRANSCRIPTION FACTOR"/>
    <property type="match status" value="1"/>
</dbReference>
<keyword evidence="2" id="KW-0805">Transcription regulation</keyword>